<keyword evidence="4" id="KW-1185">Reference proteome</keyword>
<organism evidence="3 4">
    <name type="scientific">Bombardia bombarda</name>
    <dbReference type="NCBI Taxonomy" id="252184"/>
    <lineage>
        <taxon>Eukaryota</taxon>
        <taxon>Fungi</taxon>
        <taxon>Dikarya</taxon>
        <taxon>Ascomycota</taxon>
        <taxon>Pezizomycotina</taxon>
        <taxon>Sordariomycetes</taxon>
        <taxon>Sordariomycetidae</taxon>
        <taxon>Sordariales</taxon>
        <taxon>Lasiosphaeriaceae</taxon>
        <taxon>Bombardia</taxon>
    </lineage>
</organism>
<keyword evidence="2" id="KW-0472">Membrane</keyword>
<dbReference type="PANTHER" id="PTHR31806">
    <property type="entry name" value="PURINE-CYTOSINE PERMEASE FCY2-RELATED"/>
    <property type="match status" value="1"/>
</dbReference>
<dbReference type="GO" id="GO:0022857">
    <property type="term" value="F:transmembrane transporter activity"/>
    <property type="evidence" value="ECO:0007669"/>
    <property type="project" value="InterPro"/>
</dbReference>
<keyword evidence="2" id="KW-1133">Transmembrane helix</keyword>
<proteinExistence type="predicted"/>
<keyword evidence="1" id="KW-0813">Transport</keyword>
<reference evidence="3" key="1">
    <citation type="submission" date="2023-06" db="EMBL/GenBank/DDBJ databases">
        <title>Genome-scale phylogeny and comparative genomics of the fungal order Sordariales.</title>
        <authorList>
            <consortium name="Lawrence Berkeley National Laboratory"/>
            <person name="Hensen N."/>
            <person name="Bonometti L."/>
            <person name="Westerberg I."/>
            <person name="Brannstrom I.O."/>
            <person name="Guillou S."/>
            <person name="Cros-Aarteil S."/>
            <person name="Calhoun S."/>
            <person name="Haridas S."/>
            <person name="Kuo A."/>
            <person name="Mondo S."/>
            <person name="Pangilinan J."/>
            <person name="Riley R."/>
            <person name="LaButti K."/>
            <person name="Andreopoulos B."/>
            <person name="Lipzen A."/>
            <person name="Chen C."/>
            <person name="Yanf M."/>
            <person name="Daum C."/>
            <person name="Ng V."/>
            <person name="Clum A."/>
            <person name="Steindorff A."/>
            <person name="Ohm R."/>
            <person name="Martin F."/>
            <person name="Silar P."/>
            <person name="Natvig D."/>
            <person name="Lalanne C."/>
            <person name="Gautier V."/>
            <person name="Ament-velasquez S.L."/>
            <person name="Kruys A."/>
            <person name="Hutchinson M.I."/>
            <person name="Powell A.J."/>
            <person name="Barry K."/>
            <person name="Miller A.N."/>
            <person name="Grigoriev I.V."/>
            <person name="Debuchy R."/>
            <person name="Gladieux P."/>
            <person name="Thoren M.H."/>
            <person name="Johannesson H."/>
        </authorList>
    </citation>
    <scope>NUCLEOTIDE SEQUENCE</scope>
    <source>
        <strain evidence="3">SMH3391-2</strain>
    </source>
</reference>
<gene>
    <name evidence="3" type="ORF">B0T17DRAFT_593520</name>
</gene>
<evidence type="ECO:0000313" key="4">
    <source>
        <dbReference type="Proteomes" id="UP001174934"/>
    </source>
</evidence>
<keyword evidence="2" id="KW-0812">Transmembrane</keyword>
<dbReference type="Gene3D" id="1.10.4160.10">
    <property type="entry name" value="Hydantoin permease"/>
    <property type="match status" value="2"/>
</dbReference>
<dbReference type="GO" id="GO:0005886">
    <property type="term" value="C:plasma membrane"/>
    <property type="evidence" value="ECO:0007669"/>
    <property type="project" value="TreeGrafter"/>
</dbReference>
<dbReference type="Proteomes" id="UP001174934">
    <property type="component" value="Unassembled WGS sequence"/>
</dbReference>
<protein>
    <submittedName>
        <fullName evidence="3">Uncharacterized protein</fullName>
    </submittedName>
</protein>
<feature type="transmembrane region" description="Helical" evidence="2">
    <location>
        <begin position="238"/>
        <end position="255"/>
    </location>
</feature>
<feature type="transmembrane region" description="Helical" evidence="2">
    <location>
        <begin position="262"/>
        <end position="283"/>
    </location>
</feature>
<name>A0AA39WBM6_9PEZI</name>
<feature type="transmembrane region" description="Helical" evidence="2">
    <location>
        <begin position="53"/>
        <end position="72"/>
    </location>
</feature>
<feature type="transmembrane region" description="Helical" evidence="2">
    <location>
        <begin position="172"/>
        <end position="191"/>
    </location>
</feature>
<dbReference type="EMBL" id="JAULSR010000009">
    <property type="protein sequence ID" value="KAK0612628.1"/>
    <property type="molecule type" value="Genomic_DNA"/>
</dbReference>
<sequence>MWFSANISANNLAVGLFGPLVFGLGCSTAYTRIWGPQSGNRTMVVCRYFMGCWPSKIPCFLNIVLMDWLLHYRRYHRGGQMLVGCERRRPDHRGGDCCGVSLVNWVVAVFGMRLFHEYESFWCSLCSSVCAGPYFDISTPSTGGDDAPTLAANRLTFLSLCLSSSSRSWGSGFSFSLVFLLGIGLATGIPLNTAWADASAVSTGGLIVAMGGHCQQHPGHLLGRAGVCQVLGRHPKAVPWWVWSIVLVLVELLAGREHLFAIFSNFLALMGYWMMMMICIVAQEHLMFRRNKGFDWSRWEDKTYLPLGCAALTSLLLGWLGAVLGMFQLRIVGR</sequence>
<evidence type="ECO:0000256" key="2">
    <source>
        <dbReference type="SAM" id="Phobius"/>
    </source>
</evidence>
<evidence type="ECO:0000313" key="3">
    <source>
        <dbReference type="EMBL" id="KAK0612628.1"/>
    </source>
</evidence>
<dbReference type="InterPro" id="IPR026030">
    <property type="entry name" value="Pur-cyt_permease_Fcy2/21/22"/>
</dbReference>
<dbReference type="AlphaFoldDB" id="A0AA39WBM6"/>
<comment type="caution">
    <text evidence="3">The sequence shown here is derived from an EMBL/GenBank/DDBJ whole genome shotgun (WGS) entry which is preliminary data.</text>
</comment>
<evidence type="ECO:0000256" key="1">
    <source>
        <dbReference type="ARBA" id="ARBA00022448"/>
    </source>
</evidence>
<feature type="transmembrane region" description="Helical" evidence="2">
    <location>
        <begin position="12"/>
        <end position="33"/>
    </location>
</feature>
<dbReference type="PANTHER" id="PTHR31806:SF8">
    <property type="entry name" value="TRANSPORTER, PUTATIVE (AFU_ORTHOLOGUE AFUA_2G03000)-RELATED"/>
    <property type="match status" value="1"/>
</dbReference>
<accession>A0AA39WBM6</accession>
<feature type="transmembrane region" description="Helical" evidence="2">
    <location>
        <begin position="303"/>
        <end position="327"/>
    </location>
</feature>
<dbReference type="GO" id="GO:0000329">
    <property type="term" value="C:fungal-type vacuole membrane"/>
    <property type="evidence" value="ECO:0007669"/>
    <property type="project" value="TreeGrafter"/>
</dbReference>